<feature type="domain" description="Ig-like" evidence="11">
    <location>
        <begin position="4"/>
        <end position="116"/>
    </location>
</feature>
<dbReference type="Pfam" id="PF08205">
    <property type="entry name" value="C2-set_2"/>
    <property type="match status" value="1"/>
</dbReference>
<evidence type="ECO:0000256" key="4">
    <source>
        <dbReference type="ARBA" id="ARBA00022729"/>
    </source>
</evidence>
<keyword evidence="4" id="KW-0732">Signal</keyword>
<dbReference type="SUPFAM" id="SSF48726">
    <property type="entry name" value="Immunoglobulin"/>
    <property type="match status" value="2"/>
</dbReference>
<gene>
    <name evidence="12" type="primary">NECTIN3</name>
    <name evidence="12" type="ORF">ILYODFUR_018894</name>
</gene>
<keyword evidence="5" id="KW-0677">Repeat</keyword>
<evidence type="ECO:0000259" key="11">
    <source>
        <dbReference type="PROSITE" id="PS50835"/>
    </source>
</evidence>
<dbReference type="PANTHER" id="PTHR23277:SF12">
    <property type="entry name" value="NECTIN-3"/>
    <property type="match status" value="1"/>
</dbReference>
<keyword evidence="3" id="KW-0812">Transmembrane</keyword>
<evidence type="ECO:0000256" key="2">
    <source>
        <dbReference type="ARBA" id="ARBA00007810"/>
    </source>
</evidence>
<dbReference type="PROSITE" id="PS50835">
    <property type="entry name" value="IG_LIKE"/>
    <property type="match status" value="2"/>
</dbReference>
<evidence type="ECO:0000313" key="12">
    <source>
        <dbReference type="EMBL" id="MEQ2244603.1"/>
    </source>
</evidence>
<comment type="subcellular location">
    <subcellularLocation>
        <location evidence="1">Membrane</location>
        <topology evidence="1">Single-pass membrane protein</topology>
    </subcellularLocation>
</comment>
<dbReference type="InterPro" id="IPR013783">
    <property type="entry name" value="Ig-like_fold"/>
</dbReference>
<feature type="domain" description="Ig-like" evidence="11">
    <location>
        <begin position="119"/>
        <end position="208"/>
    </location>
</feature>
<keyword evidence="8" id="KW-0472">Membrane</keyword>
<sequence>GVSSNQVVVPAKVNAVLGKNVTLGCRIEVGSNLSLTQISWERRLSSGPVTLAVFHPEYGTSYAQDYGKRISFVSPSIRDATIIIEGVGFADVGSYTCKVATFPLGNTQASTFVNVSVEPKVYVSAGPAALLDGGDEVLVATCIAERGRPAAEVFWEAELYGRSERQSQDELNGTTTVRVNYMWKPQSYAQGRMLTCVVRHPTLQTEFRTRYKLNVQCEC</sequence>
<keyword evidence="13" id="KW-1185">Reference proteome</keyword>
<accession>A0ABV0UKD6</accession>
<evidence type="ECO:0000256" key="3">
    <source>
        <dbReference type="ARBA" id="ARBA00022692"/>
    </source>
</evidence>
<evidence type="ECO:0000256" key="5">
    <source>
        <dbReference type="ARBA" id="ARBA00022737"/>
    </source>
</evidence>
<protein>
    <submittedName>
        <fullName evidence="12">Nectin-3-like protein</fullName>
    </submittedName>
</protein>
<comment type="similarity">
    <text evidence="2">Belongs to the nectin family.</text>
</comment>
<evidence type="ECO:0000313" key="13">
    <source>
        <dbReference type="Proteomes" id="UP001482620"/>
    </source>
</evidence>
<dbReference type="SMART" id="SM00409">
    <property type="entry name" value="IG"/>
    <property type="match status" value="1"/>
</dbReference>
<keyword evidence="6" id="KW-0130">Cell adhesion</keyword>
<reference evidence="12 13" key="1">
    <citation type="submission" date="2021-06" db="EMBL/GenBank/DDBJ databases">
        <authorList>
            <person name="Palmer J.M."/>
        </authorList>
    </citation>
    <scope>NUCLEOTIDE SEQUENCE [LARGE SCALE GENOMIC DNA]</scope>
    <source>
        <strain evidence="13">if_2019</strain>
        <tissue evidence="12">Muscle</tissue>
    </source>
</reference>
<dbReference type="InterPro" id="IPR003599">
    <property type="entry name" value="Ig_sub"/>
</dbReference>
<evidence type="ECO:0000256" key="6">
    <source>
        <dbReference type="ARBA" id="ARBA00022889"/>
    </source>
</evidence>
<organism evidence="12 13">
    <name type="scientific">Ilyodon furcidens</name>
    <name type="common">goldbreast splitfin</name>
    <dbReference type="NCBI Taxonomy" id="33524"/>
    <lineage>
        <taxon>Eukaryota</taxon>
        <taxon>Metazoa</taxon>
        <taxon>Chordata</taxon>
        <taxon>Craniata</taxon>
        <taxon>Vertebrata</taxon>
        <taxon>Euteleostomi</taxon>
        <taxon>Actinopterygii</taxon>
        <taxon>Neopterygii</taxon>
        <taxon>Teleostei</taxon>
        <taxon>Neoteleostei</taxon>
        <taxon>Acanthomorphata</taxon>
        <taxon>Ovalentaria</taxon>
        <taxon>Atherinomorphae</taxon>
        <taxon>Cyprinodontiformes</taxon>
        <taxon>Goodeidae</taxon>
        <taxon>Ilyodon</taxon>
    </lineage>
</organism>
<dbReference type="InterPro" id="IPR013162">
    <property type="entry name" value="CD80_C2-set"/>
</dbReference>
<evidence type="ECO:0000256" key="10">
    <source>
        <dbReference type="ARBA" id="ARBA00023180"/>
    </source>
</evidence>
<dbReference type="Proteomes" id="UP001482620">
    <property type="component" value="Unassembled WGS sequence"/>
</dbReference>
<keyword evidence="7" id="KW-1133">Transmembrane helix</keyword>
<dbReference type="InterPro" id="IPR013106">
    <property type="entry name" value="Ig_V-set"/>
</dbReference>
<dbReference type="InterPro" id="IPR007110">
    <property type="entry name" value="Ig-like_dom"/>
</dbReference>
<evidence type="ECO:0000256" key="7">
    <source>
        <dbReference type="ARBA" id="ARBA00022989"/>
    </source>
</evidence>
<dbReference type="InterPro" id="IPR051427">
    <property type="entry name" value="Nectin/Nectin-like"/>
</dbReference>
<evidence type="ECO:0000256" key="1">
    <source>
        <dbReference type="ARBA" id="ARBA00004167"/>
    </source>
</evidence>
<keyword evidence="9" id="KW-1015">Disulfide bond</keyword>
<dbReference type="InterPro" id="IPR036179">
    <property type="entry name" value="Ig-like_dom_sf"/>
</dbReference>
<evidence type="ECO:0000256" key="8">
    <source>
        <dbReference type="ARBA" id="ARBA00023136"/>
    </source>
</evidence>
<dbReference type="Pfam" id="PF07686">
    <property type="entry name" value="V-set"/>
    <property type="match status" value="1"/>
</dbReference>
<name>A0ABV0UKD6_9TELE</name>
<dbReference type="Gene3D" id="2.60.40.10">
    <property type="entry name" value="Immunoglobulins"/>
    <property type="match status" value="2"/>
</dbReference>
<dbReference type="EMBL" id="JAHRIQ010071373">
    <property type="protein sequence ID" value="MEQ2244603.1"/>
    <property type="molecule type" value="Genomic_DNA"/>
</dbReference>
<feature type="non-terminal residue" evidence="12">
    <location>
        <position position="1"/>
    </location>
</feature>
<keyword evidence="10" id="KW-0325">Glycoprotein</keyword>
<comment type="caution">
    <text evidence="12">The sequence shown here is derived from an EMBL/GenBank/DDBJ whole genome shotgun (WGS) entry which is preliminary data.</text>
</comment>
<evidence type="ECO:0000256" key="9">
    <source>
        <dbReference type="ARBA" id="ARBA00023157"/>
    </source>
</evidence>
<proteinExistence type="inferred from homology"/>
<dbReference type="PANTHER" id="PTHR23277">
    <property type="entry name" value="NECTIN-RELATED"/>
    <property type="match status" value="1"/>
</dbReference>